<dbReference type="InterPro" id="IPR017451">
    <property type="entry name" value="F-box-assoc_interact_dom"/>
</dbReference>
<name>A0A2Z6PBX3_TRISU</name>
<feature type="domain" description="F-box" evidence="1">
    <location>
        <begin position="12"/>
        <end position="57"/>
    </location>
</feature>
<keyword evidence="3" id="KW-1185">Reference proteome</keyword>
<gene>
    <name evidence="2" type="ORF">TSUD_236860</name>
</gene>
<dbReference type="PANTHER" id="PTHR31672:SF13">
    <property type="entry name" value="F-BOX PROTEIN CPR30-LIKE"/>
    <property type="match status" value="1"/>
</dbReference>
<organism evidence="2 3">
    <name type="scientific">Trifolium subterraneum</name>
    <name type="common">Subterranean clover</name>
    <dbReference type="NCBI Taxonomy" id="3900"/>
    <lineage>
        <taxon>Eukaryota</taxon>
        <taxon>Viridiplantae</taxon>
        <taxon>Streptophyta</taxon>
        <taxon>Embryophyta</taxon>
        <taxon>Tracheophyta</taxon>
        <taxon>Spermatophyta</taxon>
        <taxon>Magnoliopsida</taxon>
        <taxon>eudicotyledons</taxon>
        <taxon>Gunneridae</taxon>
        <taxon>Pentapetalae</taxon>
        <taxon>rosids</taxon>
        <taxon>fabids</taxon>
        <taxon>Fabales</taxon>
        <taxon>Fabaceae</taxon>
        <taxon>Papilionoideae</taxon>
        <taxon>50 kb inversion clade</taxon>
        <taxon>NPAAA clade</taxon>
        <taxon>Hologalegina</taxon>
        <taxon>IRL clade</taxon>
        <taxon>Trifolieae</taxon>
        <taxon>Trifolium</taxon>
    </lineage>
</organism>
<accession>A0A2Z6PBX3</accession>
<dbReference type="Gene3D" id="1.20.1280.50">
    <property type="match status" value="1"/>
</dbReference>
<dbReference type="NCBIfam" id="TIGR01640">
    <property type="entry name" value="F_box_assoc_1"/>
    <property type="match status" value="1"/>
</dbReference>
<dbReference type="Pfam" id="PF00646">
    <property type="entry name" value="F-box"/>
    <property type="match status" value="1"/>
</dbReference>
<dbReference type="PROSITE" id="PS50181">
    <property type="entry name" value="FBOX"/>
    <property type="match status" value="1"/>
</dbReference>
<protein>
    <recommendedName>
        <fullName evidence="1">F-box domain-containing protein</fullName>
    </recommendedName>
</protein>
<dbReference type="SUPFAM" id="SSF50965">
    <property type="entry name" value="Galactose oxidase, central domain"/>
    <property type="match status" value="1"/>
</dbReference>
<evidence type="ECO:0000259" key="1">
    <source>
        <dbReference type="PROSITE" id="PS50181"/>
    </source>
</evidence>
<dbReference type="SUPFAM" id="SSF81383">
    <property type="entry name" value="F-box domain"/>
    <property type="match status" value="1"/>
</dbReference>
<evidence type="ECO:0000313" key="2">
    <source>
        <dbReference type="EMBL" id="GAU42019.1"/>
    </source>
</evidence>
<reference evidence="3" key="1">
    <citation type="journal article" date="2017" name="Front. Plant Sci.">
        <title>Climate Clever Clovers: New Paradigm to Reduce the Environmental Footprint of Ruminants by Breeding Low Methanogenic Forages Utilizing Haplotype Variation.</title>
        <authorList>
            <person name="Kaur P."/>
            <person name="Appels R."/>
            <person name="Bayer P.E."/>
            <person name="Keeble-Gagnere G."/>
            <person name="Wang J."/>
            <person name="Hirakawa H."/>
            <person name="Shirasawa K."/>
            <person name="Vercoe P."/>
            <person name="Stefanova K."/>
            <person name="Durmic Z."/>
            <person name="Nichols P."/>
            <person name="Revell C."/>
            <person name="Isobe S.N."/>
            <person name="Edwards D."/>
            <person name="Erskine W."/>
        </authorList>
    </citation>
    <scope>NUCLEOTIDE SEQUENCE [LARGE SCALE GENOMIC DNA]</scope>
    <source>
        <strain evidence="3">cv. Daliak</strain>
    </source>
</reference>
<dbReference type="AlphaFoldDB" id="A0A2Z6PBX3"/>
<sequence length="387" mass="44704">MPLIKTLSHQTQMLREFMPDELITEILLFLPVKSLMQLKWVNKSWKTIISDPAFIKLHLKRSARNKHLALFSRIQQSSYNFDVALFPVHRLLENMSGTITVPYFPINDDRICLSVVGSYNGLFCLVGSYHDALIYEKILFYLWNPATRTLSNKIKLKCDDHRYNWSFAFGCDNSTETYKIVVFNQQSHEVRVFNSGGNIWRNIQSFPVDPLTRVPTSHYCPGRGVYAYVNDSLNWLAIREESQFVITSLDLSSETYRQLLPPQDIDKVSLVVPTLAVLMDSLCFCHDFNGTNFIIWQMKEFGVQESWIQFLKISYQGLPIVYSVSSQLILFPLCLSENGDTLVLAWSRGKQAILYNLRDDTAEKTGYTNNFKWFGSQEYVESLISPC</sequence>
<dbReference type="InterPro" id="IPR036047">
    <property type="entry name" value="F-box-like_dom_sf"/>
</dbReference>
<dbReference type="InterPro" id="IPR006527">
    <property type="entry name" value="F-box-assoc_dom_typ1"/>
</dbReference>
<dbReference type="Pfam" id="PF07734">
    <property type="entry name" value="FBA_1"/>
    <property type="match status" value="1"/>
</dbReference>
<dbReference type="OrthoDB" id="1405100at2759"/>
<dbReference type="Proteomes" id="UP000242715">
    <property type="component" value="Unassembled WGS sequence"/>
</dbReference>
<dbReference type="InterPro" id="IPR001810">
    <property type="entry name" value="F-box_dom"/>
</dbReference>
<dbReference type="PANTHER" id="PTHR31672">
    <property type="entry name" value="BNACNNG10540D PROTEIN"/>
    <property type="match status" value="1"/>
</dbReference>
<dbReference type="InterPro" id="IPR050796">
    <property type="entry name" value="SCF_F-box_component"/>
</dbReference>
<proteinExistence type="predicted"/>
<evidence type="ECO:0000313" key="3">
    <source>
        <dbReference type="Proteomes" id="UP000242715"/>
    </source>
</evidence>
<dbReference type="EMBL" id="DF973894">
    <property type="protein sequence ID" value="GAU42019.1"/>
    <property type="molecule type" value="Genomic_DNA"/>
</dbReference>
<dbReference type="SMART" id="SM00256">
    <property type="entry name" value="FBOX"/>
    <property type="match status" value="1"/>
</dbReference>
<dbReference type="InterPro" id="IPR011043">
    <property type="entry name" value="Gal_Oxase/kelch_b-propeller"/>
</dbReference>